<dbReference type="CDD" id="cd00882">
    <property type="entry name" value="Ras_like_GTPase"/>
    <property type="match status" value="1"/>
</dbReference>
<dbReference type="InterPro" id="IPR027417">
    <property type="entry name" value="P-loop_NTPase"/>
</dbReference>
<evidence type="ECO:0000256" key="1">
    <source>
        <dbReference type="ARBA" id="ARBA00022741"/>
    </source>
</evidence>
<proteinExistence type="predicted"/>
<sequence length="221" mass="24675">MAIFDEESKRLSIKLVYYGPAQSGKTTNLMRLHDILRPDLKGDIMLMETANDRTLFFDLLPLGFKAPSGLLIKFKLYTVPGQVVHDSTRKAVLSRADGVVFVADSQRGQSTNNGESFANLEDNAARVGIDFDRLPLVVQFNKRDLSGILSEEEVLRRWQAAPWPVLFSSALVGDGVVETFNALLKQVYDSLDREFEFQARHDLSRAAFIAQASGQIDRSPP</sequence>
<gene>
    <name evidence="3" type="ORF">NP590_02990</name>
</gene>
<dbReference type="EMBL" id="JANIBJ010000004">
    <property type="protein sequence ID" value="MCQ8103062.1"/>
    <property type="molecule type" value="Genomic_DNA"/>
</dbReference>
<evidence type="ECO:0000313" key="4">
    <source>
        <dbReference type="Proteomes" id="UP001524499"/>
    </source>
</evidence>
<protein>
    <submittedName>
        <fullName evidence="3">GTPase domain-containing protein</fullName>
    </submittedName>
</protein>
<dbReference type="RefSeq" id="WP_256600725.1">
    <property type="nucleotide sequence ID" value="NZ_JANIBJ010000004.1"/>
</dbReference>
<reference evidence="3 4" key="1">
    <citation type="submission" date="2022-07" db="EMBL/GenBank/DDBJ databases">
        <title>Methylomonas rivi sp. nov., Methylomonas rosea sp. nov., Methylomonas aureus sp. nov. and Methylomonas subterranea sp. nov., four novel methanotrophs isolated from a freshwater creek and the deep terrestrial subsurface.</title>
        <authorList>
            <person name="Abin C."/>
            <person name="Sankaranarayanan K."/>
            <person name="Garner C."/>
            <person name="Sindelar R."/>
            <person name="Kotary K."/>
            <person name="Garner R."/>
            <person name="Barclay S."/>
            <person name="Lawson P."/>
            <person name="Krumholz L."/>
        </authorList>
    </citation>
    <scope>NUCLEOTIDE SEQUENCE [LARGE SCALE GENOMIC DNA]</scope>
    <source>
        <strain evidence="3 4">SURF-2</strain>
    </source>
</reference>
<accession>A0ABT1TC72</accession>
<keyword evidence="4" id="KW-1185">Reference proteome</keyword>
<dbReference type="Pfam" id="PF00025">
    <property type="entry name" value="Arf"/>
    <property type="match status" value="1"/>
</dbReference>
<organism evidence="3 4">
    <name type="scientific">Methylomonas subterranea</name>
    <dbReference type="NCBI Taxonomy" id="2952225"/>
    <lineage>
        <taxon>Bacteria</taxon>
        <taxon>Pseudomonadati</taxon>
        <taxon>Pseudomonadota</taxon>
        <taxon>Gammaproteobacteria</taxon>
        <taxon>Methylococcales</taxon>
        <taxon>Methylococcaceae</taxon>
        <taxon>Methylomonas</taxon>
    </lineage>
</organism>
<evidence type="ECO:0000256" key="2">
    <source>
        <dbReference type="ARBA" id="ARBA00023134"/>
    </source>
</evidence>
<keyword evidence="2" id="KW-0342">GTP-binding</keyword>
<name>A0ABT1TC72_9GAMM</name>
<dbReference type="Gene3D" id="3.40.50.300">
    <property type="entry name" value="P-loop containing nucleotide triphosphate hydrolases"/>
    <property type="match status" value="1"/>
</dbReference>
<dbReference type="SUPFAM" id="SSF52540">
    <property type="entry name" value="P-loop containing nucleoside triphosphate hydrolases"/>
    <property type="match status" value="1"/>
</dbReference>
<dbReference type="Proteomes" id="UP001524499">
    <property type="component" value="Unassembled WGS sequence"/>
</dbReference>
<comment type="caution">
    <text evidence="3">The sequence shown here is derived from an EMBL/GenBank/DDBJ whole genome shotgun (WGS) entry which is preliminary data.</text>
</comment>
<dbReference type="PANTHER" id="PTHR42708:SF1">
    <property type="entry name" value="GLIDING MOTILITY PROTEIN MGLA"/>
    <property type="match status" value="1"/>
</dbReference>
<keyword evidence="1" id="KW-0547">Nucleotide-binding</keyword>
<dbReference type="PRINTS" id="PR00449">
    <property type="entry name" value="RASTRNSFRMNG"/>
</dbReference>
<dbReference type="PANTHER" id="PTHR42708">
    <property type="entry name" value="ATP/GTP-BINDING PROTEIN-RELATED"/>
    <property type="match status" value="1"/>
</dbReference>
<dbReference type="InterPro" id="IPR006689">
    <property type="entry name" value="Small_GTPase_ARF/SAR"/>
</dbReference>
<evidence type="ECO:0000313" key="3">
    <source>
        <dbReference type="EMBL" id="MCQ8103062.1"/>
    </source>
</evidence>
<dbReference type="InterPro" id="IPR052705">
    <property type="entry name" value="Gliding_Motility_GTPase"/>
</dbReference>